<proteinExistence type="predicted"/>
<protein>
    <submittedName>
        <fullName evidence="3">Uncharacterized protein</fullName>
    </submittedName>
</protein>
<name>A0A7R9T0A4_9CHLO</name>
<evidence type="ECO:0000256" key="2">
    <source>
        <dbReference type="SAM" id="Phobius"/>
    </source>
</evidence>
<feature type="transmembrane region" description="Helical" evidence="2">
    <location>
        <begin position="588"/>
        <end position="614"/>
    </location>
</feature>
<dbReference type="PANTHER" id="PTHR34730">
    <property type="entry name" value="UNNAMED PRODUCT"/>
    <property type="match status" value="1"/>
</dbReference>
<feature type="transmembrane region" description="Helical" evidence="2">
    <location>
        <begin position="735"/>
        <end position="760"/>
    </location>
</feature>
<feature type="transmembrane region" description="Helical" evidence="2">
    <location>
        <begin position="885"/>
        <end position="905"/>
    </location>
</feature>
<gene>
    <name evidence="3" type="ORF">OLUC0939_LOCUS1493</name>
</gene>
<evidence type="ECO:0000313" key="3">
    <source>
        <dbReference type="EMBL" id="CAD8220773.1"/>
    </source>
</evidence>
<dbReference type="AlphaFoldDB" id="A0A7R9T0A4"/>
<dbReference type="PANTHER" id="PTHR34730:SF1">
    <property type="entry name" value="PARAQUAT-INDUCIBLE PROTEIN A"/>
    <property type="match status" value="1"/>
</dbReference>
<dbReference type="EMBL" id="HBDX01001736">
    <property type="protein sequence ID" value="CAD8220773.1"/>
    <property type="molecule type" value="Transcribed_RNA"/>
</dbReference>
<feature type="region of interest" description="Disordered" evidence="1">
    <location>
        <begin position="640"/>
        <end position="671"/>
    </location>
</feature>
<sequence length="1179" mass="129082">MGRRSDDARRTRVRRRRAPASSFVRAHRLVAVLALVAALGFVAVPSSCETSDARDGEGISSLSAWLAKFKFDLPKQTFRVPYAGIDVELDAMTCVNLTVGALASETTATATVDVGGGDGEGELRATLSDVKFNCALQWKVTDRLGNHAVGDAAATVSQSSARFSFALDVDKERAPPLPREVKLSDCQAQLLVTDLLFTGGRFATVLNTASLAIRTELGRTLSALTCSSATNGLEKFSGTAKGQRWEDGQLARDERAIASLLKPAASTPFPTYNATDGIVNLSASPLVRWVEYMTESYIGAQGVRSVSAFARWIEAQNEENNEYNARVVQVPQVWLFDSETHLPKVSVSLTKDILREVATTIEGAAFIVYDIKVLGLETAKTLRGPSVVTSPTVPNASSIDTRLSFTIGWNRILFNVSGVLDILPTNIQLDPWIEPLIVSFELRDPEFVVEVGLAVDGNELKELKGTRQANLACVSQTIRDARVLSLDWTGRAGSIIVNPWRRDRPVDESDDSLEASLDALITQTSLLITEQLDEAVRLAVSHQLGSTARNALDEELRRRIDRVRSATCPRMTRVSLRVARFKRAFSIALLYTSAICAGMFVTVLFGHFALVVALGRFGRWCFRAVMKQLAAMSAHADDEWEVEGDESDDEDGGIAYSTPQQTSARRNYSRASFHSGRRVEAAADDTSMITESLLGEAEIDEEGNIDVDEKSLMHRQAALCDSIVVPKSAKFGMPILYAMTCLLFLASNTSVGATVTVRAIKHDLGALDSGADIYLPEVFTFSLGDTVLNMWRAGVYTLALLILLFSGVWPYAKLVAMWISWSTPGLDLRARGQFLKNLDAFGKWSLLDSFVLMLFMVLFHFEVRTPEDVSGYGALTVSVHPQRGFFVFLLATVLSMILGHITTGYHHLHEHRYIFGEAGAPDEDEDNEESAEIMWMRMRYSETKKWILGVATTVLLIGTMVALVIGFKAIAIRFTMLGVAGAALGPDSSTHTMSLRSVAAEVRNASPDLHASLSRLIEWTMLIFAFAMPLVRITTMIILWTLPLTSKQRHAFLVCKEVVDAWSALDVMLFSFVAAISQIRQFLAFMLGGNCDALNRTLQQFVSGPLSHAHDLCFDVDSSLGDGCWLLAVCVVGSSACSRILDYAAAIVREEDENAYRVASSLGADDVDNNDSSHFETPL</sequence>
<dbReference type="Pfam" id="PF04403">
    <property type="entry name" value="PqiA"/>
    <property type="match status" value="1"/>
</dbReference>
<feature type="transmembrane region" description="Helical" evidence="2">
    <location>
        <begin position="795"/>
        <end position="819"/>
    </location>
</feature>
<feature type="compositionally biased region" description="Polar residues" evidence="1">
    <location>
        <begin position="657"/>
        <end position="671"/>
    </location>
</feature>
<feature type="transmembrane region" description="Helical" evidence="2">
    <location>
        <begin position="1019"/>
        <end position="1042"/>
    </location>
</feature>
<keyword evidence="2" id="KW-1133">Transmembrane helix</keyword>
<evidence type="ECO:0000256" key="1">
    <source>
        <dbReference type="SAM" id="MobiDB-lite"/>
    </source>
</evidence>
<dbReference type="InterPro" id="IPR007498">
    <property type="entry name" value="PqiA-like"/>
</dbReference>
<organism evidence="3">
    <name type="scientific">Ostreococcus sp. 'lucimarinus'</name>
    <dbReference type="NCBI Taxonomy" id="242159"/>
    <lineage>
        <taxon>Eukaryota</taxon>
        <taxon>Viridiplantae</taxon>
        <taxon>Chlorophyta</taxon>
        <taxon>Mamiellophyceae</taxon>
        <taxon>Mamiellales</taxon>
        <taxon>Bathycoccaceae</taxon>
        <taxon>Ostreococcus</taxon>
    </lineage>
</organism>
<keyword evidence="2" id="KW-0472">Membrane</keyword>
<feature type="transmembrane region" description="Helical" evidence="2">
    <location>
        <begin position="946"/>
        <end position="967"/>
    </location>
</feature>
<reference evidence="3" key="1">
    <citation type="submission" date="2021-01" db="EMBL/GenBank/DDBJ databases">
        <authorList>
            <person name="Corre E."/>
            <person name="Pelletier E."/>
            <person name="Niang G."/>
            <person name="Scheremetjew M."/>
            <person name="Finn R."/>
            <person name="Kale V."/>
            <person name="Holt S."/>
            <person name="Cochrane G."/>
            <person name="Meng A."/>
            <person name="Brown T."/>
            <person name="Cohen L."/>
        </authorList>
    </citation>
    <scope>NUCLEOTIDE SEQUENCE</scope>
    <source>
        <strain evidence="3">Clade-A-BCC118000</strain>
    </source>
</reference>
<dbReference type="Gene3D" id="3.15.10.10">
    <property type="entry name" value="Bactericidal permeability-increasing protein, domain 1"/>
    <property type="match status" value="1"/>
</dbReference>
<feature type="transmembrane region" description="Helical" evidence="2">
    <location>
        <begin position="840"/>
        <end position="861"/>
    </location>
</feature>
<accession>A0A7R9T0A4</accession>
<keyword evidence="2" id="KW-0812">Transmembrane</keyword>
<feature type="compositionally biased region" description="Acidic residues" evidence="1">
    <location>
        <begin position="640"/>
        <end position="652"/>
    </location>
</feature>